<reference evidence="3" key="3">
    <citation type="submission" date="2025-09" db="UniProtKB">
        <authorList>
            <consortium name="Ensembl"/>
        </authorList>
    </citation>
    <scope>IDENTIFICATION</scope>
</reference>
<dbReference type="Ensembl" id="ENSGACT00000031034.1">
    <property type="protein sequence ID" value="ENSGACP00000057977.1"/>
    <property type="gene ID" value="ENSGACG00000035245.1"/>
</dbReference>
<name>A0AAQ4R5V8_GASAC</name>
<dbReference type="AlphaFoldDB" id="A0AAQ4R5V8"/>
<sequence length="417" mass="46226">MWVFEKLSQSMETIPLELRHYLRRNEKDVSLPSKGSLSHHLHSNVLTPDTIPEFCLPPRLRKRSPPLEAEAASPHLHRRLQMPSSSTRAKTKDAKGKDGDASVAWKATKKPLPFCAEGYGLAGVHESPNTRRKESLFHSKCPIYTFDRSLPTPLPRPAKATNLPKKTSSGVFPLFPFKSVSETESTGRETPSSTESSPLSSAYTAKSSLYFPPGSRRLKGAMSCPSLNDRRLDRGKWETVGLSLTKLPGSFPTLKGSSATLAPPVLVVPLDVVKCQEAHRHEHVLPLQGRGKVRLFAEQSTFSANTSPFLSTVRVFVGSVEGLWNETERQHLNCAVNLSLTPGKLQQQKSATISNCRRPVFNEDFFFTELSGEDLLELQLRLKVVYKPAAGSLRRGTVIGMTTEPLFQLLHKTHCVV</sequence>
<dbReference type="Pfam" id="PF00168">
    <property type="entry name" value="C2"/>
    <property type="match status" value="1"/>
</dbReference>
<accession>A0AAQ4R5V8</accession>
<dbReference type="PANTHER" id="PTHR46291:SF9">
    <property type="entry name" value="C2 CALCIUM-DEPENDENT DOMAIN-CONTAINING PROTEIN 4C-LIKE"/>
    <property type="match status" value="1"/>
</dbReference>
<dbReference type="Proteomes" id="UP000007635">
    <property type="component" value="Chromosome XIII"/>
</dbReference>
<dbReference type="PROSITE" id="PS50004">
    <property type="entry name" value="C2"/>
    <property type="match status" value="1"/>
</dbReference>
<reference evidence="3 4" key="1">
    <citation type="journal article" date="2021" name="G3 (Bethesda)">
        <title>Improved contiguity of the threespine stickleback genome using long-read sequencing.</title>
        <authorList>
            <person name="Nath S."/>
            <person name="Shaw D.E."/>
            <person name="White M.A."/>
        </authorList>
    </citation>
    <scope>NUCLEOTIDE SEQUENCE [LARGE SCALE GENOMIC DNA]</scope>
    <source>
        <strain evidence="3 4">Lake Benthic</strain>
    </source>
</reference>
<proteinExistence type="predicted"/>
<evidence type="ECO:0000313" key="4">
    <source>
        <dbReference type="Proteomes" id="UP000007635"/>
    </source>
</evidence>
<evidence type="ECO:0000259" key="2">
    <source>
        <dbReference type="PROSITE" id="PS50004"/>
    </source>
</evidence>
<feature type="region of interest" description="Disordered" evidence="1">
    <location>
        <begin position="65"/>
        <end position="102"/>
    </location>
</feature>
<feature type="compositionally biased region" description="Basic and acidic residues" evidence="1">
    <location>
        <begin position="90"/>
        <end position="100"/>
    </location>
</feature>
<dbReference type="InterPro" id="IPR000008">
    <property type="entry name" value="C2_dom"/>
</dbReference>
<keyword evidence="4" id="KW-1185">Reference proteome</keyword>
<evidence type="ECO:0000256" key="1">
    <source>
        <dbReference type="SAM" id="MobiDB-lite"/>
    </source>
</evidence>
<feature type="domain" description="C2" evidence="2">
    <location>
        <begin position="294"/>
        <end position="417"/>
    </location>
</feature>
<reference evidence="3" key="2">
    <citation type="submission" date="2025-08" db="UniProtKB">
        <authorList>
            <consortium name="Ensembl"/>
        </authorList>
    </citation>
    <scope>IDENTIFICATION</scope>
</reference>
<dbReference type="SUPFAM" id="SSF49562">
    <property type="entry name" value="C2 domain (Calcium/lipid-binding domain, CaLB)"/>
    <property type="match status" value="1"/>
</dbReference>
<dbReference type="GeneID" id="120830462"/>
<dbReference type="PANTHER" id="PTHR46291">
    <property type="entry name" value="C2 DOMAIN-CONTAINING PROTEIN"/>
    <property type="match status" value="1"/>
</dbReference>
<dbReference type="Gene3D" id="2.60.40.150">
    <property type="entry name" value="C2 domain"/>
    <property type="match status" value="1"/>
</dbReference>
<dbReference type="InterPro" id="IPR035892">
    <property type="entry name" value="C2_domain_sf"/>
</dbReference>
<dbReference type="GeneTree" id="ENSGT00940000161259"/>
<dbReference type="RefSeq" id="XP_040051058.1">
    <property type="nucleotide sequence ID" value="XM_040195124.1"/>
</dbReference>
<dbReference type="KEGG" id="gat:120830462"/>
<dbReference type="InterPro" id="IPR043549">
    <property type="entry name" value="C2C4C/C2C4D"/>
</dbReference>
<organism evidence="3 4">
    <name type="scientific">Gasterosteus aculeatus aculeatus</name>
    <name type="common">three-spined stickleback</name>
    <dbReference type="NCBI Taxonomy" id="481459"/>
    <lineage>
        <taxon>Eukaryota</taxon>
        <taxon>Metazoa</taxon>
        <taxon>Chordata</taxon>
        <taxon>Craniata</taxon>
        <taxon>Vertebrata</taxon>
        <taxon>Euteleostomi</taxon>
        <taxon>Actinopterygii</taxon>
        <taxon>Neopterygii</taxon>
        <taxon>Teleostei</taxon>
        <taxon>Neoteleostei</taxon>
        <taxon>Acanthomorphata</taxon>
        <taxon>Eupercaria</taxon>
        <taxon>Perciformes</taxon>
        <taxon>Cottioidei</taxon>
        <taxon>Gasterosteales</taxon>
        <taxon>Gasterosteidae</taxon>
        <taxon>Gasterosteus</taxon>
    </lineage>
</organism>
<evidence type="ECO:0000313" key="3">
    <source>
        <dbReference type="Ensembl" id="ENSGACP00000057977.1"/>
    </source>
</evidence>
<protein>
    <recommendedName>
        <fullName evidence="2">C2 domain-containing protein</fullName>
    </recommendedName>
</protein>